<accession>A0ABD1H9Y7</accession>
<evidence type="ECO:0000313" key="4">
    <source>
        <dbReference type="Proteomes" id="UP001567538"/>
    </source>
</evidence>
<dbReference type="AlphaFoldDB" id="A0ABD1H9Y7"/>
<proteinExistence type="predicted"/>
<protein>
    <submittedName>
        <fullName evidence="3">Endo-1,4-beta-xylanase 2-like</fullName>
    </submittedName>
</protein>
<dbReference type="InterPro" id="IPR044846">
    <property type="entry name" value="GH10"/>
</dbReference>
<feature type="domain" description="CBM-cenC" evidence="2">
    <location>
        <begin position="192"/>
        <end position="321"/>
    </location>
</feature>
<evidence type="ECO:0000259" key="2">
    <source>
        <dbReference type="Pfam" id="PF02018"/>
    </source>
</evidence>
<name>A0ABD1H9Y7_SALDI</name>
<dbReference type="SUPFAM" id="SSF49785">
    <property type="entry name" value="Galactose-binding domain-like"/>
    <property type="match status" value="2"/>
</dbReference>
<evidence type="ECO:0000256" key="1">
    <source>
        <dbReference type="ARBA" id="ARBA00022801"/>
    </source>
</evidence>
<dbReference type="GO" id="GO:0016787">
    <property type="term" value="F:hydrolase activity"/>
    <property type="evidence" value="ECO:0007669"/>
    <property type="project" value="UniProtKB-KW"/>
</dbReference>
<dbReference type="InterPro" id="IPR003305">
    <property type="entry name" value="CenC_carb-bd"/>
</dbReference>
<dbReference type="Proteomes" id="UP001567538">
    <property type="component" value="Unassembled WGS sequence"/>
</dbReference>
<sequence length="326" mass="36232">MKFLELIKQKSGNQCSEAAKPAPNIIINHDFSSGLHHWHPNRCVAYVTSQETAHRSRFAVVANRKECWQDLEQDITDRVTAGSTYTICAWVGVSSLQGATDVLATLRLESNFFAVSYKFIAKASASTDHWEKLEGTFSLPTLPRRVILYLEGPSPGIHLFIRSVVVSSSQSDEFNHKSGNQCTERAAEPAPNIIINHDFSGGLRHWHPNRCVAYVTPRRLSGHFAVVANRKECWQGLEQDITNRVTAGSTYTICAWVGVSSLQGATDVLATLRLESNFFAVSYKFIAKASASTDHWEKLEGTFSLSTLPRRVILYLEGPAPGMTYL</sequence>
<dbReference type="EMBL" id="JBEAFC010000006">
    <property type="protein sequence ID" value="KAL1553261.1"/>
    <property type="molecule type" value="Genomic_DNA"/>
</dbReference>
<keyword evidence="4" id="KW-1185">Reference proteome</keyword>
<dbReference type="Gene3D" id="2.60.120.260">
    <property type="entry name" value="Galactose-binding domain-like"/>
    <property type="match status" value="2"/>
</dbReference>
<feature type="domain" description="CBM-cenC" evidence="2">
    <location>
        <begin position="24"/>
        <end position="154"/>
    </location>
</feature>
<keyword evidence="1" id="KW-0378">Hydrolase</keyword>
<dbReference type="PANTHER" id="PTHR31490">
    <property type="entry name" value="GLYCOSYL HYDROLASE"/>
    <property type="match status" value="1"/>
</dbReference>
<dbReference type="InterPro" id="IPR008979">
    <property type="entry name" value="Galactose-bd-like_sf"/>
</dbReference>
<dbReference type="Pfam" id="PF02018">
    <property type="entry name" value="CBM_4_9"/>
    <property type="match status" value="2"/>
</dbReference>
<reference evidence="3 4" key="1">
    <citation type="submission" date="2024-06" db="EMBL/GenBank/DDBJ databases">
        <title>A chromosome level genome sequence of Diviner's sage (Salvia divinorum).</title>
        <authorList>
            <person name="Ford S.A."/>
            <person name="Ro D.-K."/>
            <person name="Ness R.W."/>
            <person name="Phillips M.A."/>
        </authorList>
    </citation>
    <scope>NUCLEOTIDE SEQUENCE [LARGE SCALE GENOMIC DNA]</scope>
    <source>
        <strain evidence="3">SAF-2024a</strain>
        <tissue evidence="3">Leaf</tissue>
    </source>
</reference>
<gene>
    <name evidence="3" type="ORF">AAHA92_13959</name>
</gene>
<comment type="caution">
    <text evidence="3">The sequence shown here is derived from an EMBL/GenBank/DDBJ whole genome shotgun (WGS) entry which is preliminary data.</text>
</comment>
<evidence type="ECO:0000313" key="3">
    <source>
        <dbReference type="EMBL" id="KAL1553261.1"/>
    </source>
</evidence>
<organism evidence="3 4">
    <name type="scientific">Salvia divinorum</name>
    <name type="common">Maria pastora</name>
    <name type="synonym">Diviner's sage</name>
    <dbReference type="NCBI Taxonomy" id="28513"/>
    <lineage>
        <taxon>Eukaryota</taxon>
        <taxon>Viridiplantae</taxon>
        <taxon>Streptophyta</taxon>
        <taxon>Embryophyta</taxon>
        <taxon>Tracheophyta</taxon>
        <taxon>Spermatophyta</taxon>
        <taxon>Magnoliopsida</taxon>
        <taxon>eudicotyledons</taxon>
        <taxon>Gunneridae</taxon>
        <taxon>Pentapetalae</taxon>
        <taxon>asterids</taxon>
        <taxon>lamiids</taxon>
        <taxon>Lamiales</taxon>
        <taxon>Lamiaceae</taxon>
        <taxon>Nepetoideae</taxon>
        <taxon>Mentheae</taxon>
        <taxon>Salviinae</taxon>
        <taxon>Salvia</taxon>
        <taxon>Salvia subgen. Calosphace</taxon>
    </lineage>
</organism>
<dbReference type="PANTHER" id="PTHR31490:SF1">
    <property type="entry name" value="ENDO-1,4-BETA-XYLANASE 1"/>
    <property type="match status" value="1"/>
</dbReference>